<gene>
    <name evidence="1" type="ORF">RhiirA4_537362</name>
</gene>
<dbReference type="VEuPathDB" id="FungiDB:FUN_023824"/>
<evidence type="ECO:0000313" key="2">
    <source>
        <dbReference type="Proteomes" id="UP000234323"/>
    </source>
</evidence>
<reference evidence="1 2" key="1">
    <citation type="submission" date="2015-10" db="EMBL/GenBank/DDBJ databases">
        <title>Genome analyses suggest a sexual origin of heterokaryosis in a supposedly ancient asexual fungus.</title>
        <authorList>
            <person name="Ropars J."/>
            <person name="Sedzielewska K."/>
            <person name="Noel J."/>
            <person name="Charron P."/>
            <person name="Farinelli L."/>
            <person name="Marton T."/>
            <person name="Kruger M."/>
            <person name="Pelin A."/>
            <person name="Brachmann A."/>
            <person name="Corradi N."/>
        </authorList>
    </citation>
    <scope>NUCLEOTIDE SEQUENCE [LARGE SCALE GENOMIC DNA]</scope>
    <source>
        <strain evidence="1 2">A4</strain>
    </source>
</reference>
<keyword evidence="2" id="KW-1185">Reference proteome</keyword>
<comment type="caution">
    <text evidence="1">The sequence shown here is derived from an EMBL/GenBank/DDBJ whole genome shotgun (WGS) entry which is preliminary data.</text>
</comment>
<protein>
    <submittedName>
        <fullName evidence="1">Uncharacterized protein</fullName>
    </submittedName>
</protein>
<accession>A0A2I1FVV7</accession>
<dbReference type="Proteomes" id="UP000234323">
    <property type="component" value="Unassembled WGS sequence"/>
</dbReference>
<organism evidence="1 2">
    <name type="scientific">Rhizophagus irregularis</name>
    <dbReference type="NCBI Taxonomy" id="588596"/>
    <lineage>
        <taxon>Eukaryota</taxon>
        <taxon>Fungi</taxon>
        <taxon>Fungi incertae sedis</taxon>
        <taxon>Mucoromycota</taxon>
        <taxon>Glomeromycotina</taxon>
        <taxon>Glomeromycetes</taxon>
        <taxon>Glomerales</taxon>
        <taxon>Glomeraceae</taxon>
        <taxon>Rhizophagus</taxon>
    </lineage>
</organism>
<dbReference type="OrthoDB" id="2404693at2759"/>
<sequence>MRLGDFSLEILVDNEVLPEHQIPSNNDNLLVPFSRVAVDKIESVKEECKIMTYVAIPEPSCHFAIRVGVHSTKEHVIKGIHFVDGQNDNTYMELNPTSSNGPYNYIYGFYNYNKSIFHLFKFDSTYWSDGNIFISNLPRCIPSKVTRDKGSLGAISVYFYKAERLPEKRISSKKYSNKNQNMELSNSFDDLNFNPSDIIFINNPQEELCLNLKTTHSDPIAVLHIYYQTKEWIENYYKSKASPISKSLDNNSFIKKKKTKVINEDFTIDDLLYGELTDVESESEYSSSSDSKHKQKDYSLLLNNNSIVYEKEKIVMTNNNIKKKKITIVSNSNESNNSSKNLVIGNKDKYNYTHIADNNNFKTNNKSFKKNCNIDIKVNRNFDKNKNKNINEKDQINNSKNLYNIVNNKERAKYNRKKNLEINNNNPNSKAKIYKDIYSKTKNSMENDIINKSYYNNINNSIMETKASSRNLQIESSNNIGTDMEIENNKNFNIETRIKNICLNNIINKTLITENISKKQNIIIIDDDDNNNGEMISDDELMFISKTEFEKKKIKEIIDLTID</sequence>
<dbReference type="VEuPathDB" id="FungiDB:RhiirFUN_004909"/>
<dbReference type="AlphaFoldDB" id="A0A2I1FVV7"/>
<name>A0A2I1FVV7_9GLOM</name>
<evidence type="ECO:0000313" key="1">
    <source>
        <dbReference type="EMBL" id="PKY38518.1"/>
    </source>
</evidence>
<dbReference type="EMBL" id="LLXI01000030">
    <property type="protein sequence ID" value="PKY38518.1"/>
    <property type="molecule type" value="Genomic_DNA"/>
</dbReference>
<proteinExistence type="predicted"/>
<dbReference type="VEuPathDB" id="FungiDB:RhiirA1_441691"/>